<dbReference type="SUPFAM" id="SSF47598">
    <property type="entry name" value="Ribbon-helix-helix"/>
    <property type="match status" value="1"/>
</dbReference>
<reference key="1">
    <citation type="submission" date="2010-09" db="EMBL/GenBank/DDBJ databases">
        <title>Complete sequence of Caldicellulosiruptor hydrothermalis 108.</title>
        <authorList>
            <consortium name="US DOE Joint Genome Institute"/>
            <person name="Lucas S."/>
            <person name="Copeland A."/>
            <person name="Lapidus A."/>
            <person name="Cheng J.-F."/>
            <person name="Bruce D."/>
            <person name="Goodwin L."/>
            <person name="Pitluck S."/>
            <person name="Davenport K."/>
            <person name="Detter J.C."/>
            <person name="Han C."/>
            <person name="Tapia R."/>
            <person name="Land M."/>
            <person name="Hauser L."/>
            <person name="Chang Y.-J."/>
            <person name="Jeffries C."/>
            <person name="Kyrpides N."/>
            <person name="Ivanova N."/>
            <person name="Mikhailova N."/>
            <person name="Blumer-Schuette S.E."/>
            <person name="Kelly R.M."/>
            <person name="Woyke T."/>
        </authorList>
    </citation>
    <scope>NUCLEOTIDE SEQUENCE</scope>
    <source>
        <strain>108</strain>
    </source>
</reference>
<dbReference type="EMBL" id="CP002219">
    <property type="protein sequence ID" value="ADQ06106.1"/>
    <property type="molecule type" value="Genomic_DNA"/>
</dbReference>
<reference evidence="1 2" key="2">
    <citation type="journal article" date="2011" name="J. Bacteriol.">
        <title>Complete genome sequences for the anaerobic, extremely thermophilic plant biomass-degrading bacteria Caldicellulosiruptor hydrothermalis, Caldicellulosiruptor kristjanssonii, Caldicellulosiruptor kronotskyensis, Caldicellulosiruptor owensenis, and Caldicellulosiruptor lactoaceticus.</title>
        <authorList>
            <person name="Blumer-Schuette S.E."/>
            <person name="Ozdemir I."/>
            <person name="Mistry D."/>
            <person name="Lucas S."/>
            <person name="Lapidus A."/>
            <person name="Cheng J.F."/>
            <person name="Goodwin L.A."/>
            <person name="Pitluck S."/>
            <person name="Land M.L."/>
            <person name="Hauser L.J."/>
            <person name="Woyke T."/>
            <person name="Mikhailova N."/>
            <person name="Pati A."/>
            <person name="Kyrpides N.C."/>
            <person name="Ivanova N."/>
            <person name="Detter J.C."/>
            <person name="Walston-Davenport K."/>
            <person name="Han S."/>
            <person name="Adams M.W."/>
            <person name="Kelly R.M."/>
        </authorList>
    </citation>
    <scope>NUCLEOTIDE SEQUENCE [LARGE SCALE GENOMIC DNA]</scope>
    <source>
        <strain evidence="2">DSM 18901 / VKM B-2411 / 108</strain>
    </source>
</reference>
<dbReference type="Gene3D" id="1.10.1220.10">
    <property type="entry name" value="Met repressor-like"/>
    <property type="match status" value="1"/>
</dbReference>
<dbReference type="GO" id="GO:0006355">
    <property type="term" value="P:regulation of DNA-templated transcription"/>
    <property type="evidence" value="ECO:0007669"/>
    <property type="project" value="InterPro"/>
</dbReference>
<dbReference type="Proteomes" id="UP000006890">
    <property type="component" value="Chromosome"/>
</dbReference>
<keyword evidence="2" id="KW-1185">Reference proteome</keyword>
<organism evidence="1 2">
    <name type="scientific">Caldicellulosiruptor hydrothermalis (strain DSM 18901 / VKM B-2411 / 108)</name>
    <dbReference type="NCBI Taxonomy" id="632292"/>
    <lineage>
        <taxon>Bacteria</taxon>
        <taxon>Bacillati</taxon>
        <taxon>Bacillota</taxon>
        <taxon>Bacillota incertae sedis</taxon>
        <taxon>Caldicellulosiruptorales</taxon>
        <taxon>Caldicellulosiruptoraceae</taxon>
        <taxon>Caldicellulosiruptor</taxon>
    </lineage>
</organism>
<accession>E4QBK4</accession>
<protein>
    <submittedName>
        <fullName evidence="1">Uncharacterized protein</fullName>
    </submittedName>
</protein>
<name>E4QBK4_CALH1</name>
<evidence type="ECO:0000313" key="2">
    <source>
        <dbReference type="Proteomes" id="UP000006890"/>
    </source>
</evidence>
<evidence type="ECO:0000313" key="1">
    <source>
        <dbReference type="EMBL" id="ADQ06106.1"/>
    </source>
</evidence>
<proteinExistence type="predicted"/>
<dbReference type="AlphaFoldDB" id="E4QBK4"/>
<dbReference type="KEGG" id="chd:Calhy_0358"/>
<dbReference type="STRING" id="632292.Calhy_0358"/>
<dbReference type="InterPro" id="IPR013321">
    <property type="entry name" value="Arc_rbn_hlx_hlx"/>
</dbReference>
<dbReference type="InterPro" id="IPR010985">
    <property type="entry name" value="Ribbon_hlx_hlx"/>
</dbReference>
<dbReference type="HOGENOM" id="CLU_3077815_0_0_9"/>
<gene>
    <name evidence="1" type="ordered locus">Calhy_0358</name>
</gene>
<sequence length="52" mass="5954">MSSKNKRIALTIRLTPEMNEKLTEVTRKMGISKNAYIKMLLINALQIFDKSA</sequence>